<dbReference type="Pfam" id="PF12770">
    <property type="entry name" value="CHAT"/>
    <property type="match status" value="1"/>
</dbReference>
<dbReference type="STRING" id="40571.SAMN05660733_00298"/>
<dbReference type="SUPFAM" id="SSF81901">
    <property type="entry name" value="HCP-like"/>
    <property type="match status" value="1"/>
</dbReference>
<dbReference type="AlphaFoldDB" id="A0A1W1ZXK1"/>
<sequence>MIWPNGGDYERACEHFQAFERTGQQSQLEAAIDGFRALASSRMDGAIANGLAIALWSRYEVLGGRGDLDEAVALLRDAAGRHPGDTERLPSYLANLAGTLRLRWRVTGSREDLMEAVAASRHAVEVTSARHRRRSARLNNQADGLLALHLHFGDSSALDSAIVLFRQAVDTADAGSDDLVNAKSNLAEALRLRFQSTRDIGLLDEAAVLAGAVVPRARTRSLRARFQSNLALVLLARHSATGRQKDLRAATDLVRQALKESPAGHPNRAERSAVLAECRRLALVSSHGNGRAPHRLAPGTGRTPLRLRRTARRLARATEDAVRSTPHGHPTRADAMLKHGLALAFLGDGAAALALYRQVAGEAGFPPRVRVEAARLWAYEMVRLQDWQAALEAFRLAVELLPRTAPRHATQADRERALAAFAGLASDAAACAIQAGDPRLAVALLEQGRGVMLGHALDARTELTDLEEQHPDLARRFDELRTVLDTPDSSFHDGAGLSGERRHALTEEWNHLVDSIRSLPGFARFLRPPAVEKLVNAVGRGPVVIVNVSALRCDALVIAEGDVVPVGLPEVRLDDLADRAERFRLDPADEIDSTLSWLGQAVIERLPLRNEPGHTRLWWIPTGPMSALPLHAAGDVMDRFVSSYAPTLRSLVSVWKASAITRPDDPLIVAVPSAPGVPDLPAAQDEADDIATRFPRPHVLTAHRALRRPVLEALSRHRWVHFACHAMSVGGQGRLVLWDHIEEPLSVNDIARLRLAGAEIAFLSACETSAAPPELTDESLHITGAFHMAGFRHVIGTLWPVGDRTAQLVASHYYDALAVTPSPAIALHTAVRKVRETRATAQWAPFVHVGG</sequence>
<dbReference type="RefSeq" id="WP_051769146.1">
    <property type="nucleotide sequence ID" value="NZ_FWYC01000003.1"/>
</dbReference>
<accession>A0A1W1ZXK1</accession>
<dbReference type="eggNOG" id="COG4995">
    <property type="taxonomic scope" value="Bacteria"/>
</dbReference>
<dbReference type="EMBL" id="FWYC01000003">
    <property type="protein sequence ID" value="SMC53140.1"/>
    <property type="molecule type" value="Genomic_DNA"/>
</dbReference>
<dbReference type="Proteomes" id="UP000192840">
    <property type="component" value="Unassembled WGS sequence"/>
</dbReference>
<evidence type="ECO:0000259" key="1">
    <source>
        <dbReference type="Pfam" id="PF12770"/>
    </source>
</evidence>
<dbReference type="Gene3D" id="1.25.40.10">
    <property type="entry name" value="Tetratricopeptide repeat domain"/>
    <property type="match status" value="2"/>
</dbReference>
<gene>
    <name evidence="2" type="ORF">SAMN05660733_00298</name>
</gene>
<keyword evidence="3" id="KW-1185">Reference proteome</keyword>
<dbReference type="OrthoDB" id="3206999at2"/>
<organism evidence="2 3">
    <name type="scientific">Lentzea albidocapillata</name>
    <dbReference type="NCBI Taxonomy" id="40571"/>
    <lineage>
        <taxon>Bacteria</taxon>
        <taxon>Bacillati</taxon>
        <taxon>Actinomycetota</taxon>
        <taxon>Actinomycetes</taxon>
        <taxon>Pseudonocardiales</taxon>
        <taxon>Pseudonocardiaceae</taxon>
        <taxon>Lentzea</taxon>
    </lineage>
</organism>
<evidence type="ECO:0000313" key="3">
    <source>
        <dbReference type="Proteomes" id="UP000192840"/>
    </source>
</evidence>
<dbReference type="InterPro" id="IPR024983">
    <property type="entry name" value="CHAT_dom"/>
</dbReference>
<evidence type="ECO:0000313" key="2">
    <source>
        <dbReference type="EMBL" id="SMC53140.1"/>
    </source>
</evidence>
<protein>
    <submittedName>
        <fullName evidence="2">CHAT domain-containing protein</fullName>
    </submittedName>
</protein>
<dbReference type="InterPro" id="IPR011990">
    <property type="entry name" value="TPR-like_helical_dom_sf"/>
</dbReference>
<reference evidence="3" key="1">
    <citation type="submission" date="2017-04" db="EMBL/GenBank/DDBJ databases">
        <authorList>
            <person name="Varghese N."/>
            <person name="Submissions S."/>
        </authorList>
    </citation>
    <scope>NUCLEOTIDE SEQUENCE [LARGE SCALE GENOMIC DNA]</scope>
    <source>
        <strain evidence="3">DSM 44073</strain>
    </source>
</reference>
<feature type="domain" description="CHAT" evidence="1">
    <location>
        <begin position="594"/>
        <end position="850"/>
    </location>
</feature>
<proteinExistence type="predicted"/>
<name>A0A1W1ZXK1_9PSEU</name>